<reference evidence="1 2" key="1">
    <citation type="submission" date="2016-02" db="EMBL/GenBank/DDBJ databases">
        <title>Draft genome sequence of the strain BR 10247T Bradyrhizobium neotropicale isolated from nodules of Centrolobium paraense.</title>
        <authorList>
            <person name="Simoes-Araujo J.L."/>
            <person name="Barauna A.C."/>
            <person name="Silva K."/>
            <person name="Zilli J.E."/>
        </authorList>
    </citation>
    <scope>NUCLEOTIDE SEQUENCE [LARGE SCALE GENOMIC DNA]</scope>
    <source>
        <strain evidence="1 2">BR 10247</strain>
    </source>
</reference>
<gene>
    <name evidence="1" type="ORF">AXW67_06870</name>
</gene>
<proteinExistence type="predicted"/>
<protein>
    <submittedName>
        <fullName evidence="1">Uncharacterized protein</fullName>
    </submittedName>
</protein>
<dbReference type="EMBL" id="LSEF01000040">
    <property type="protein sequence ID" value="OAF17836.1"/>
    <property type="molecule type" value="Genomic_DNA"/>
</dbReference>
<keyword evidence="2" id="KW-1185">Reference proteome</keyword>
<accession>A0A176ZDI3</accession>
<sequence>MGALRPAIRSGQMFGGRGVRIGRDAGKRGLTRPRRCGGELDNGVWLRRLHDRDREAAVTMVPSECLVVAMPSMAVIEARGDLRAAGRAGYIDIMCTMQHAREQISDRDEDSQQPAPIAQVAKSRGLAAQKHEFTRFDVGLP</sequence>
<dbReference type="Proteomes" id="UP000077173">
    <property type="component" value="Unassembled WGS sequence"/>
</dbReference>
<evidence type="ECO:0000313" key="1">
    <source>
        <dbReference type="EMBL" id="OAF17836.1"/>
    </source>
</evidence>
<comment type="caution">
    <text evidence="1">The sequence shown here is derived from an EMBL/GenBank/DDBJ whole genome shotgun (WGS) entry which is preliminary data.</text>
</comment>
<evidence type="ECO:0000313" key="2">
    <source>
        <dbReference type="Proteomes" id="UP000077173"/>
    </source>
</evidence>
<name>A0A176ZDI3_9BRAD</name>
<organism evidence="1 2">
    <name type="scientific">Bradyrhizobium neotropicale</name>
    <dbReference type="NCBI Taxonomy" id="1497615"/>
    <lineage>
        <taxon>Bacteria</taxon>
        <taxon>Pseudomonadati</taxon>
        <taxon>Pseudomonadota</taxon>
        <taxon>Alphaproteobacteria</taxon>
        <taxon>Hyphomicrobiales</taxon>
        <taxon>Nitrobacteraceae</taxon>
        <taxon>Bradyrhizobium</taxon>
    </lineage>
</organism>
<dbReference type="AlphaFoldDB" id="A0A176ZDI3"/>